<dbReference type="PANTHER" id="PTHR12815">
    <property type="entry name" value="SORTING AND ASSEMBLY MACHINERY SAMM50 PROTEIN FAMILY MEMBER"/>
    <property type="match status" value="1"/>
</dbReference>
<dbReference type="EMBL" id="CP047895">
    <property type="protein sequence ID" value="QHL91822.1"/>
    <property type="molecule type" value="Genomic_DNA"/>
</dbReference>
<keyword evidence="7" id="KW-1185">Reference proteome</keyword>
<proteinExistence type="predicted"/>
<feature type="region of interest" description="Disordered" evidence="4">
    <location>
        <begin position="54"/>
        <end position="111"/>
    </location>
</feature>
<dbReference type="InterPro" id="IPR039910">
    <property type="entry name" value="D15-like"/>
</dbReference>
<organism evidence="6 7">
    <name type="scientific">Sphingomonas changnyeongensis</name>
    <dbReference type="NCBI Taxonomy" id="2698679"/>
    <lineage>
        <taxon>Bacteria</taxon>
        <taxon>Pseudomonadati</taxon>
        <taxon>Pseudomonadota</taxon>
        <taxon>Alphaproteobacteria</taxon>
        <taxon>Sphingomonadales</taxon>
        <taxon>Sphingomonadaceae</taxon>
        <taxon>Sphingomonas</taxon>
    </lineage>
</organism>
<dbReference type="Gene3D" id="2.40.160.50">
    <property type="entry name" value="membrane protein fhac: a member of the omp85/tpsb transporter family"/>
    <property type="match status" value="1"/>
</dbReference>
<evidence type="ECO:0000256" key="1">
    <source>
        <dbReference type="ARBA" id="ARBA00004370"/>
    </source>
</evidence>
<dbReference type="KEGG" id="schy:GVO57_05895"/>
<evidence type="ECO:0000313" key="6">
    <source>
        <dbReference type="EMBL" id="QHL91822.1"/>
    </source>
</evidence>
<evidence type="ECO:0000259" key="5">
    <source>
        <dbReference type="Pfam" id="PF01103"/>
    </source>
</evidence>
<feature type="compositionally biased region" description="Low complexity" evidence="4">
    <location>
        <begin position="79"/>
        <end position="104"/>
    </location>
</feature>
<dbReference type="Gene3D" id="3.10.20.310">
    <property type="entry name" value="membrane protein fhac"/>
    <property type="match status" value="1"/>
</dbReference>
<protein>
    <submittedName>
        <fullName evidence="6">BamA/TamA family outer membrane protein</fullName>
    </submittedName>
</protein>
<feature type="compositionally biased region" description="Low complexity" evidence="4">
    <location>
        <begin position="18"/>
        <end position="32"/>
    </location>
</feature>
<keyword evidence="2" id="KW-1134">Transmembrane beta strand</keyword>
<gene>
    <name evidence="6" type="ORF">GVO57_05895</name>
</gene>
<feature type="domain" description="Bacterial surface antigen (D15)" evidence="5">
    <location>
        <begin position="415"/>
        <end position="703"/>
    </location>
</feature>
<dbReference type="Proteomes" id="UP000464468">
    <property type="component" value="Chromosome"/>
</dbReference>
<reference evidence="6 7" key="1">
    <citation type="submission" date="2020-01" db="EMBL/GenBank/DDBJ databases">
        <title>Sphingomonas sp. C33 whole genome sequece.</title>
        <authorList>
            <person name="Park C."/>
        </authorList>
    </citation>
    <scope>NUCLEOTIDE SEQUENCE [LARGE SCALE GENOMIC DNA]</scope>
    <source>
        <strain evidence="6 7">C33</strain>
    </source>
</reference>
<dbReference type="InterPro" id="IPR000184">
    <property type="entry name" value="Bac_surfAg_D15"/>
</dbReference>
<dbReference type="Pfam" id="PF01103">
    <property type="entry name" value="Omp85"/>
    <property type="match status" value="1"/>
</dbReference>
<dbReference type="PANTHER" id="PTHR12815:SF42">
    <property type="entry name" value="BACTERIAL SURFACE ANTIGEN (D15) DOMAIN-CONTAINING PROTEIN"/>
    <property type="match status" value="1"/>
</dbReference>
<evidence type="ECO:0000256" key="4">
    <source>
        <dbReference type="SAM" id="MobiDB-lite"/>
    </source>
</evidence>
<feature type="region of interest" description="Disordered" evidence="4">
    <location>
        <begin position="1"/>
        <end position="35"/>
    </location>
</feature>
<name>A0A7Z2NXY8_9SPHN</name>
<sequence>MAFAAPAGPQPASPPPAASSGAGADRASPADSVSVAAEPPVISPVISDADFEAALPPVGDDLDAPLAPLPATPAPSAPAPVASVPAPSPAGAEPVPSLPPELGDPLPPLGSFALDPPAGLADATAPAETLRYRLEVEGLNAVGLERRFRSLSALDRGDGDAANGAVVLARAREDEQLALSLLRAEGYYDATASVAIEPPAGDRPLVARLRFVAGGRYRLGRISVTGPDTDPPGLARAALGLKGGEPLVAAAIEAAEANVSVRLPERGYPFATLGARDVLLDPETRLGDYTLPVDPGPLGAFGSILTSGRPVFDAAHVAVLARFRSGDRYDGRKVDDLRDAMIATGLMSGVAVTPVATERRDAEGRMIVDLNVTQQAGPPRTIAAQGGYQTGQGLTLRGSWTHRNLFPPEGALIVQGVIGTREQSAGVSFRRANAGRRDRTVELGLRGARQRYEAYDALTASLSARISRESTPLWQKIWTWAYGFELLASDEDRRIEPRDDSAGTYFIVALPTQLGYDRSNSLLDPTRGFRVTGRLTPELSQRVSGDFDRYARGIVDVSGYYPVRDDLVIAARARFGTIVGAPRDRIAPSRRLYAGGGGSVRGFGFQELGPRDADNAPIGGRSVVEAAVEARYRFGDYGIAAFVDAGQVYRSSLPGLSDIRAGVGIGGRLYTNFGPIRVDVATPLARRPGESRITLFISIGQAF</sequence>
<accession>A0A7Z2NXY8</accession>
<dbReference type="AlphaFoldDB" id="A0A7Z2NXY8"/>
<keyword evidence="3" id="KW-0472">Membrane</keyword>
<dbReference type="GO" id="GO:0019867">
    <property type="term" value="C:outer membrane"/>
    <property type="evidence" value="ECO:0007669"/>
    <property type="project" value="InterPro"/>
</dbReference>
<comment type="subcellular location">
    <subcellularLocation>
        <location evidence="1">Membrane</location>
    </subcellularLocation>
</comment>
<evidence type="ECO:0000256" key="3">
    <source>
        <dbReference type="ARBA" id="ARBA00023136"/>
    </source>
</evidence>
<evidence type="ECO:0000256" key="2">
    <source>
        <dbReference type="ARBA" id="ARBA00022452"/>
    </source>
</evidence>
<keyword evidence="2" id="KW-0812">Transmembrane</keyword>
<feature type="compositionally biased region" description="Pro residues" evidence="4">
    <location>
        <begin position="8"/>
        <end position="17"/>
    </location>
</feature>
<evidence type="ECO:0000313" key="7">
    <source>
        <dbReference type="Proteomes" id="UP000464468"/>
    </source>
</evidence>
<feature type="compositionally biased region" description="Pro residues" evidence="4">
    <location>
        <begin position="67"/>
        <end position="78"/>
    </location>
</feature>